<dbReference type="OrthoDB" id="7033at2157"/>
<dbReference type="Proteomes" id="UP000509448">
    <property type="component" value="Chromosome"/>
</dbReference>
<keyword evidence="6" id="KW-0456">Lyase</keyword>
<dbReference type="Pfam" id="PF08328">
    <property type="entry name" value="ASL_C"/>
    <property type="match status" value="1"/>
</dbReference>
<evidence type="ECO:0000259" key="4">
    <source>
        <dbReference type="Pfam" id="PF00206"/>
    </source>
</evidence>
<evidence type="ECO:0000256" key="3">
    <source>
        <dbReference type="ARBA" id="ARBA00022755"/>
    </source>
</evidence>
<keyword evidence="7" id="KW-1185">Reference proteome</keyword>
<keyword evidence="3" id="KW-0658">Purine biosynthesis</keyword>
<evidence type="ECO:0000256" key="2">
    <source>
        <dbReference type="ARBA" id="ARBA00004734"/>
    </source>
</evidence>
<dbReference type="EC" id="4.3.2.2" evidence="6"/>
<dbReference type="Pfam" id="PF00206">
    <property type="entry name" value="Lyase_1"/>
    <property type="match status" value="1"/>
</dbReference>
<dbReference type="InterPro" id="IPR024083">
    <property type="entry name" value="Fumarase/histidase_N"/>
</dbReference>
<protein>
    <submittedName>
        <fullName evidence="6">Adenylosuccinate lyase</fullName>
        <ecNumber evidence="6">4.3.2.2</ecNumber>
    </submittedName>
</protein>
<sequence>MADAWEPLSPLDGRYRRLTEDIARDFSEARLHELRVRAEVSYLSALVGRLAAEGLEAPLDEEERRSLAGLLRLKASDVEEIRRIEGRTSHDVAAVVEFLRSRVPPRLRRYVHLGLTSEDVNNLAYSALLEVLVKDHFAKEIANVALKLSRISGREACSVILGRTHGQPAVPTTLGRELGVHALRLARFAETLSSYRPRGKLGGAVGTLAALRLAYPSVDWRRFAREFVESLGFEYDEAVKQILPHDRESVVLYESAAACNAAVDMSVDVWLYLTLGYIRLEKSSPDQIGSSTMPQKVNPVDLEGGEGMLRFAARGLESMSHRLQESRLQRDISDSAVKRFYGEVYGLAITGLRRVGESLDHIRYFREGSLEDLNRHWEVLGEAAQVVLRSKGDDEGYEKVRRRLQGVSMREGEFAEAVRDLGPEISSLRPERYLGYACEQAAAFSEEAGRIAQGVIGSRPVNGLTDAKLF</sequence>
<name>A0A4P2VDG3_9ARCH</name>
<dbReference type="PROSITE" id="PS00163">
    <property type="entry name" value="FUMARATE_LYASES"/>
    <property type="match status" value="1"/>
</dbReference>
<accession>A0A4P2VDG3</accession>
<evidence type="ECO:0000256" key="1">
    <source>
        <dbReference type="ARBA" id="ARBA00004706"/>
    </source>
</evidence>
<gene>
    <name evidence="6" type="ORF">NAS2_0483</name>
</gene>
<comment type="pathway">
    <text evidence="2">Purine metabolism; AMP biosynthesis via de novo pathway; AMP from IMP: step 2/2.</text>
</comment>
<comment type="pathway">
    <text evidence="1">Purine metabolism; IMP biosynthesis via de novo pathway; 5-amino-1-(5-phospho-D-ribosyl)imidazole-4-carboxamide from 5-amino-1-(5-phospho-D-ribosyl)imidazole-4-carboxylate: step 2/2.</text>
</comment>
<dbReference type="Gene3D" id="1.20.200.10">
    <property type="entry name" value="Fumarase/aspartase (Central domain)"/>
    <property type="match status" value="1"/>
</dbReference>
<dbReference type="KEGG" id="ccai:NAS2_0483"/>
<dbReference type="GO" id="GO:0004018">
    <property type="term" value="F:N6-(1,2-dicarboxyethyl)AMP AMP-lyase (fumarate-forming) activity"/>
    <property type="evidence" value="ECO:0007669"/>
    <property type="project" value="InterPro"/>
</dbReference>
<organism evidence="6 7">
    <name type="scientific">Conexivisphaera calida</name>
    <dbReference type="NCBI Taxonomy" id="1874277"/>
    <lineage>
        <taxon>Archaea</taxon>
        <taxon>Nitrososphaerota</taxon>
        <taxon>Conexivisphaeria</taxon>
        <taxon>Conexivisphaerales</taxon>
        <taxon>Conexivisphaeraceae</taxon>
        <taxon>Conexivisphaera</taxon>
    </lineage>
</organism>
<dbReference type="InterPro" id="IPR000362">
    <property type="entry name" value="Fumarate_lyase_fam"/>
</dbReference>
<dbReference type="SUPFAM" id="SSF48557">
    <property type="entry name" value="L-aspartase-like"/>
    <property type="match status" value="1"/>
</dbReference>
<dbReference type="InterPro" id="IPR047136">
    <property type="entry name" value="PurB_bact"/>
</dbReference>
<dbReference type="PANTHER" id="PTHR43411:SF1">
    <property type="entry name" value="ADENYLOSUCCINATE LYASE"/>
    <property type="match status" value="1"/>
</dbReference>
<evidence type="ECO:0000259" key="5">
    <source>
        <dbReference type="Pfam" id="PF08328"/>
    </source>
</evidence>
<dbReference type="RefSeq" id="WP_174448166.1">
    <property type="nucleotide sequence ID" value="NZ_AP018732.1"/>
</dbReference>
<dbReference type="PRINTS" id="PR00149">
    <property type="entry name" value="FUMRATELYASE"/>
</dbReference>
<dbReference type="Gene3D" id="1.10.275.10">
    <property type="entry name" value="Fumarase/aspartase (N-terminal domain)"/>
    <property type="match status" value="1"/>
</dbReference>
<proteinExistence type="predicted"/>
<reference evidence="6 7" key="1">
    <citation type="journal article" date="2019" name="ISME J.">
        <title>Isolation and characterization of a thermophilic sulfur- and iron-reducing thaumarchaeote from a terrestrial acidic hot spring.</title>
        <authorList>
            <person name="Kato S."/>
            <person name="Itoh T."/>
            <person name="Yuki M."/>
            <person name="Nagamori M."/>
            <person name="Ohnishi M."/>
            <person name="Uematsu K."/>
            <person name="Suzuki K."/>
            <person name="Takashina T."/>
            <person name="Ohkuma M."/>
        </authorList>
    </citation>
    <scope>NUCLEOTIDE SEQUENCE [LARGE SCALE GENOMIC DNA]</scope>
    <source>
        <strain evidence="6 7">NAS-02</strain>
    </source>
</reference>
<dbReference type="InterPro" id="IPR022761">
    <property type="entry name" value="Fumarate_lyase_N"/>
</dbReference>
<dbReference type="GeneID" id="55584302"/>
<dbReference type="InterPro" id="IPR008948">
    <property type="entry name" value="L-Aspartase-like"/>
</dbReference>
<dbReference type="AlphaFoldDB" id="A0A4P2VDG3"/>
<dbReference type="EMBL" id="AP018732">
    <property type="protein sequence ID" value="BBE41872.1"/>
    <property type="molecule type" value="Genomic_DNA"/>
</dbReference>
<evidence type="ECO:0000313" key="7">
    <source>
        <dbReference type="Proteomes" id="UP000509448"/>
    </source>
</evidence>
<feature type="domain" description="Fumarate lyase N-terminal" evidence="4">
    <location>
        <begin position="19"/>
        <end position="308"/>
    </location>
</feature>
<dbReference type="PANTHER" id="PTHR43411">
    <property type="entry name" value="ADENYLOSUCCINATE LYASE"/>
    <property type="match status" value="1"/>
</dbReference>
<dbReference type="InterPro" id="IPR013539">
    <property type="entry name" value="PurB_C"/>
</dbReference>
<dbReference type="Gene3D" id="1.10.40.30">
    <property type="entry name" value="Fumarase/aspartase (C-terminal domain)"/>
    <property type="match status" value="1"/>
</dbReference>
<dbReference type="GO" id="GO:0006188">
    <property type="term" value="P:IMP biosynthetic process"/>
    <property type="evidence" value="ECO:0007669"/>
    <property type="project" value="InterPro"/>
</dbReference>
<dbReference type="InterPro" id="IPR020557">
    <property type="entry name" value="Fumarate_lyase_CS"/>
</dbReference>
<feature type="domain" description="Adenylosuccinate lyase PurB C-terminal" evidence="5">
    <location>
        <begin position="326"/>
        <end position="421"/>
    </location>
</feature>
<evidence type="ECO:0000313" key="6">
    <source>
        <dbReference type="EMBL" id="BBE41872.1"/>
    </source>
</evidence>